<feature type="region of interest" description="Disordered" evidence="1">
    <location>
        <begin position="1"/>
        <end position="26"/>
    </location>
</feature>
<evidence type="ECO:0000256" key="1">
    <source>
        <dbReference type="SAM" id="MobiDB-lite"/>
    </source>
</evidence>
<dbReference type="Pfam" id="PF14181">
    <property type="entry name" value="YqfQ"/>
    <property type="match status" value="1"/>
</dbReference>
<accession>A0A495ACS7</accession>
<dbReference type="AlphaFoldDB" id="A0A495ACS7"/>
<reference evidence="2 3" key="1">
    <citation type="journal article" date="2016" name="Int. J. Syst. Evol. Microbiol.">
        <title>Oceanobacillus halophilus sp. nov., a novel moderately halophilic bacterium from a hypersaline lake.</title>
        <authorList>
            <person name="Amoozegar M.A."/>
            <person name="Bagheri M."/>
            <person name="Makhdoumi A."/>
            <person name="Nikou M.M."/>
            <person name="Fazeli S.A.S."/>
            <person name="Schumann P."/>
            <person name="Sproer C."/>
            <person name="Sanchez-Porro C."/>
            <person name="Ventosa A."/>
        </authorList>
    </citation>
    <scope>NUCLEOTIDE SEQUENCE [LARGE SCALE GENOMIC DNA]</scope>
    <source>
        <strain evidence="2 3">DSM 23996</strain>
    </source>
</reference>
<keyword evidence="3" id="KW-1185">Reference proteome</keyword>
<feature type="compositionally biased region" description="Acidic residues" evidence="1">
    <location>
        <begin position="107"/>
        <end position="139"/>
    </location>
</feature>
<dbReference type="EMBL" id="RBZP01000001">
    <property type="protein sequence ID" value="RKQ37613.1"/>
    <property type="molecule type" value="Genomic_DNA"/>
</dbReference>
<organism evidence="2 3">
    <name type="scientific">Oceanobacillus halophilus</name>
    <dbReference type="NCBI Taxonomy" id="930130"/>
    <lineage>
        <taxon>Bacteria</taxon>
        <taxon>Bacillati</taxon>
        <taxon>Bacillota</taxon>
        <taxon>Bacilli</taxon>
        <taxon>Bacillales</taxon>
        <taxon>Bacillaceae</taxon>
        <taxon>Oceanobacillus</taxon>
    </lineage>
</organism>
<evidence type="ECO:0000313" key="3">
    <source>
        <dbReference type="Proteomes" id="UP000269301"/>
    </source>
</evidence>
<evidence type="ECO:0000313" key="2">
    <source>
        <dbReference type="EMBL" id="RKQ37613.1"/>
    </source>
</evidence>
<feature type="compositionally biased region" description="Pro residues" evidence="1">
    <location>
        <begin position="1"/>
        <end position="11"/>
    </location>
</feature>
<feature type="region of interest" description="Disordered" evidence="1">
    <location>
        <begin position="105"/>
        <end position="157"/>
    </location>
</feature>
<name>A0A495ACS7_9BACI</name>
<proteinExistence type="predicted"/>
<dbReference type="InterPro" id="IPR025571">
    <property type="entry name" value="YqfQ"/>
</dbReference>
<comment type="caution">
    <text evidence="2">The sequence shown here is derived from an EMBL/GenBank/DDBJ whole genome shotgun (WGS) entry which is preliminary data.</text>
</comment>
<gene>
    <name evidence="2" type="ORF">D8M06_02065</name>
</gene>
<evidence type="ECO:0008006" key="4">
    <source>
        <dbReference type="Google" id="ProtNLM"/>
    </source>
</evidence>
<dbReference type="RefSeq" id="WP_121202692.1">
    <property type="nucleotide sequence ID" value="NZ_RBZP01000001.1"/>
</dbReference>
<dbReference type="Proteomes" id="UP000269301">
    <property type="component" value="Unassembled WGS sequence"/>
</dbReference>
<sequence length="157" mass="17778">MLFPTQRPPNRYPMRQNQRPTGFMMGPPRNIPNSRSSGTNLLQKVLGKGPQTTEIASRGAGGLSKTLSNVQQVLHVIQSTAPIIQEYGPMVKNLPAMYRMMKAFKELDDDEPSEDTEEVKEIESTDFEDDTEIENEDINQQEKPRKRTGQSTPKLFI</sequence>
<dbReference type="OrthoDB" id="2860117at2"/>
<protein>
    <recommendedName>
        <fullName evidence="4">YqfQ-like protein</fullName>
    </recommendedName>
</protein>